<evidence type="ECO:0000313" key="3">
    <source>
        <dbReference type="Proteomes" id="UP000239047"/>
    </source>
</evidence>
<evidence type="ECO:0000313" key="2">
    <source>
        <dbReference type="EMBL" id="PPA71144.1"/>
    </source>
</evidence>
<dbReference type="PROSITE" id="PS51819">
    <property type="entry name" value="VOC"/>
    <property type="match status" value="1"/>
</dbReference>
<dbReference type="InterPro" id="IPR037523">
    <property type="entry name" value="VOC_core"/>
</dbReference>
<dbReference type="InterPro" id="IPR029068">
    <property type="entry name" value="Glyas_Bleomycin-R_OHBP_Dase"/>
</dbReference>
<dbReference type="AlphaFoldDB" id="A0A2S5GE08"/>
<name>A0A2S5GE08_9BACL</name>
<gene>
    <name evidence="2" type="ORF">C4B60_08020</name>
</gene>
<comment type="caution">
    <text evidence="2">The sequence shown here is derived from an EMBL/GenBank/DDBJ whole genome shotgun (WGS) entry which is preliminary data.</text>
</comment>
<dbReference type="OrthoDB" id="8018325at2"/>
<dbReference type="Proteomes" id="UP000239047">
    <property type="component" value="Unassembled WGS sequence"/>
</dbReference>
<proteinExistence type="predicted"/>
<dbReference type="EMBL" id="PREZ01000003">
    <property type="protein sequence ID" value="PPA71144.1"/>
    <property type="molecule type" value="Genomic_DNA"/>
</dbReference>
<sequence>MKAFYLEELGFSLNEQSETTFSVSAGSSELIFSKASGERKPFYHFAFNINAGHFKEAKKWIASKVELNKENGEDEVYFRAFDADSFYFEDPAGNIIEIIGRYSNSTKHIGAFSINQLLNVSEINVTTPDVSKAAEALREEGVLSEKKMIHPQELNFVGEGEAFILLGPPKRTWYFSDRKAEIHRTVIEVNNDKRIEVDDTGTVTVTEVRQPI</sequence>
<keyword evidence="3" id="KW-1185">Reference proteome</keyword>
<dbReference type="Gene3D" id="3.10.180.10">
    <property type="entry name" value="2,3-Dihydroxybiphenyl 1,2-Dioxygenase, domain 1"/>
    <property type="match status" value="1"/>
</dbReference>
<protein>
    <submittedName>
        <fullName evidence="2">Glyoxalase</fullName>
    </submittedName>
</protein>
<dbReference type="Pfam" id="PF18711">
    <property type="entry name" value="TxDE"/>
    <property type="match status" value="1"/>
</dbReference>
<reference evidence="2 3" key="1">
    <citation type="submission" date="2018-02" db="EMBL/GenBank/DDBJ databases">
        <title>Jeotgalibacillus proteolyticum sp. nov. a protease producing bacterium isolated from ocean sediments of Laizhou Bay.</title>
        <authorList>
            <person name="Li Y."/>
        </authorList>
    </citation>
    <scope>NUCLEOTIDE SEQUENCE [LARGE SCALE GENOMIC DNA]</scope>
    <source>
        <strain evidence="2 3">22-7</strain>
    </source>
</reference>
<organism evidence="2 3">
    <name type="scientific">Jeotgalibacillus proteolyticus</name>
    <dbReference type="NCBI Taxonomy" id="2082395"/>
    <lineage>
        <taxon>Bacteria</taxon>
        <taxon>Bacillati</taxon>
        <taxon>Bacillota</taxon>
        <taxon>Bacilli</taxon>
        <taxon>Bacillales</taxon>
        <taxon>Caryophanaceae</taxon>
        <taxon>Jeotgalibacillus</taxon>
    </lineage>
</organism>
<evidence type="ECO:0000259" key="1">
    <source>
        <dbReference type="PROSITE" id="PS51819"/>
    </source>
</evidence>
<accession>A0A2S5GE08</accession>
<feature type="domain" description="VOC" evidence="1">
    <location>
        <begin position="1"/>
        <end position="101"/>
    </location>
</feature>
<dbReference type="SUPFAM" id="SSF54593">
    <property type="entry name" value="Glyoxalase/Bleomycin resistance protein/Dihydroxybiphenyl dioxygenase"/>
    <property type="match status" value="1"/>
</dbReference>
<dbReference type="InterPro" id="IPR040553">
    <property type="entry name" value="TxDE"/>
</dbReference>